<keyword evidence="8 11" id="KW-0067">ATP-binding</keyword>
<gene>
    <name evidence="11" type="primary">dnaX</name>
    <name evidence="14" type="ORF">ACFQS3_19240</name>
</gene>
<dbReference type="PANTHER" id="PTHR11669">
    <property type="entry name" value="REPLICATION FACTOR C / DNA POLYMERASE III GAMMA-TAU SUBUNIT"/>
    <property type="match status" value="1"/>
</dbReference>
<evidence type="ECO:0000256" key="7">
    <source>
        <dbReference type="ARBA" id="ARBA00022833"/>
    </source>
</evidence>
<feature type="region of interest" description="Disordered" evidence="12">
    <location>
        <begin position="406"/>
        <end position="479"/>
    </location>
</feature>
<dbReference type="Gene3D" id="1.10.8.60">
    <property type="match status" value="1"/>
</dbReference>
<dbReference type="InterPro" id="IPR045085">
    <property type="entry name" value="HLD_clamp_pol_III_gamma_tau"/>
</dbReference>
<dbReference type="EC" id="2.7.7.7" evidence="11"/>
<dbReference type="NCBIfam" id="NF005846">
    <property type="entry name" value="PRK07764.1-6"/>
    <property type="match status" value="1"/>
</dbReference>
<dbReference type="Proteomes" id="UP001596470">
    <property type="component" value="Unassembled WGS sequence"/>
</dbReference>
<evidence type="ECO:0000256" key="3">
    <source>
        <dbReference type="ARBA" id="ARBA00022695"/>
    </source>
</evidence>
<dbReference type="InterPro" id="IPR022754">
    <property type="entry name" value="DNA_pol_III_gamma-3"/>
</dbReference>
<evidence type="ECO:0000256" key="8">
    <source>
        <dbReference type="ARBA" id="ARBA00022840"/>
    </source>
</evidence>
<feature type="compositionally biased region" description="Acidic residues" evidence="12">
    <location>
        <begin position="598"/>
        <end position="612"/>
    </location>
</feature>
<evidence type="ECO:0000256" key="2">
    <source>
        <dbReference type="ARBA" id="ARBA00022679"/>
    </source>
</evidence>
<comment type="subunit">
    <text evidence="11">DNA polymerase III contains a core (composed of alpha, epsilon and theta chains) that associates with a tau subunit. This core dimerizes to form the POLIII' complex. PolIII' associates with the gamma complex (composed of gamma, delta, delta', psi and chi chains) and with the beta chain to form the complete DNA polymerase III complex.</text>
</comment>
<comment type="similarity">
    <text evidence="1 11">Belongs to the DnaX/STICHEL family.</text>
</comment>
<evidence type="ECO:0000256" key="12">
    <source>
        <dbReference type="SAM" id="MobiDB-lite"/>
    </source>
</evidence>
<dbReference type="RefSeq" id="WP_382345153.1">
    <property type="nucleotide sequence ID" value="NZ_JBHMBP010000001.1"/>
</dbReference>
<evidence type="ECO:0000256" key="5">
    <source>
        <dbReference type="ARBA" id="ARBA00022723"/>
    </source>
</evidence>
<dbReference type="InterPro" id="IPR003593">
    <property type="entry name" value="AAA+_ATPase"/>
</dbReference>
<evidence type="ECO:0000256" key="6">
    <source>
        <dbReference type="ARBA" id="ARBA00022741"/>
    </source>
</evidence>
<evidence type="ECO:0000256" key="4">
    <source>
        <dbReference type="ARBA" id="ARBA00022705"/>
    </source>
</evidence>
<dbReference type="SUPFAM" id="SSF52540">
    <property type="entry name" value="P-loop containing nucleoside triphosphate hydrolases"/>
    <property type="match status" value="1"/>
</dbReference>
<dbReference type="SMART" id="SM00382">
    <property type="entry name" value="AAA"/>
    <property type="match status" value="1"/>
</dbReference>
<feature type="compositionally biased region" description="Low complexity" evidence="12">
    <location>
        <begin position="406"/>
        <end position="418"/>
    </location>
</feature>
<dbReference type="CDD" id="cd18137">
    <property type="entry name" value="HLD_clamp_pol_III_gamma_tau"/>
    <property type="match status" value="1"/>
</dbReference>
<keyword evidence="3 11" id="KW-0548">Nucleotidyltransferase</keyword>
<evidence type="ECO:0000256" key="11">
    <source>
        <dbReference type="RuleBase" id="RU364063"/>
    </source>
</evidence>
<dbReference type="Gene3D" id="1.20.272.10">
    <property type="match status" value="1"/>
</dbReference>
<dbReference type="SUPFAM" id="SSF48019">
    <property type="entry name" value="post-AAA+ oligomerization domain-like"/>
    <property type="match status" value="1"/>
</dbReference>
<dbReference type="Pfam" id="PF13177">
    <property type="entry name" value="DNA_pol3_delta2"/>
    <property type="match status" value="1"/>
</dbReference>
<dbReference type="InterPro" id="IPR050238">
    <property type="entry name" value="DNA_Rep/Repair_Clamp_Loader"/>
</dbReference>
<dbReference type="EMBL" id="JBHSYS010000004">
    <property type="protein sequence ID" value="MFC6959336.1"/>
    <property type="molecule type" value="Genomic_DNA"/>
</dbReference>
<feature type="compositionally biased region" description="Low complexity" evidence="12">
    <location>
        <begin position="564"/>
        <end position="597"/>
    </location>
</feature>
<keyword evidence="6 11" id="KW-0547">Nucleotide-binding</keyword>
<comment type="caution">
    <text evidence="14">The sequence shown here is derived from an EMBL/GenBank/DDBJ whole genome shotgun (WGS) entry which is preliminary data.</text>
</comment>
<evidence type="ECO:0000313" key="15">
    <source>
        <dbReference type="Proteomes" id="UP001596470"/>
    </source>
</evidence>
<dbReference type="Pfam" id="PF12169">
    <property type="entry name" value="DNA_pol3_gamma3"/>
    <property type="match status" value="1"/>
</dbReference>
<evidence type="ECO:0000256" key="10">
    <source>
        <dbReference type="ARBA" id="ARBA00049244"/>
    </source>
</evidence>
<evidence type="ECO:0000256" key="1">
    <source>
        <dbReference type="ARBA" id="ARBA00006360"/>
    </source>
</evidence>
<feature type="region of interest" description="Disordered" evidence="12">
    <location>
        <begin position="560"/>
        <end position="627"/>
    </location>
</feature>
<dbReference type="InterPro" id="IPR012763">
    <property type="entry name" value="DNA_pol_III_sug/sutau_N"/>
</dbReference>
<dbReference type="NCBIfam" id="TIGR02397">
    <property type="entry name" value="dnaX_nterm"/>
    <property type="match status" value="1"/>
</dbReference>
<organism evidence="14 15">
    <name type="scientific">Glycomyces mayteni</name>
    <dbReference type="NCBI Taxonomy" id="543887"/>
    <lineage>
        <taxon>Bacteria</taxon>
        <taxon>Bacillati</taxon>
        <taxon>Actinomycetota</taxon>
        <taxon>Actinomycetes</taxon>
        <taxon>Glycomycetales</taxon>
        <taxon>Glycomycetaceae</taxon>
        <taxon>Glycomyces</taxon>
    </lineage>
</organism>
<proteinExistence type="inferred from homology"/>
<name>A0ABW2DAW9_9ACTN</name>
<keyword evidence="7" id="KW-0862">Zinc</keyword>
<feature type="domain" description="AAA+ ATPase" evidence="13">
    <location>
        <begin position="36"/>
        <end position="180"/>
    </location>
</feature>
<dbReference type="InterPro" id="IPR008921">
    <property type="entry name" value="DNA_pol3_clamp-load_cplx_C"/>
</dbReference>
<comment type="catalytic activity">
    <reaction evidence="10 11">
        <text>DNA(n) + a 2'-deoxyribonucleoside 5'-triphosphate = DNA(n+1) + diphosphate</text>
        <dbReference type="Rhea" id="RHEA:22508"/>
        <dbReference type="Rhea" id="RHEA-COMP:17339"/>
        <dbReference type="Rhea" id="RHEA-COMP:17340"/>
        <dbReference type="ChEBI" id="CHEBI:33019"/>
        <dbReference type="ChEBI" id="CHEBI:61560"/>
        <dbReference type="ChEBI" id="CHEBI:173112"/>
        <dbReference type="EC" id="2.7.7.7"/>
    </reaction>
</comment>
<keyword evidence="9 11" id="KW-0239">DNA-directed DNA polymerase</keyword>
<comment type="function">
    <text evidence="11">DNA polymerase III is a complex, multichain enzyme responsible for most of the replicative synthesis in bacteria. This DNA polymerase also exhibits 3' to 5' exonuclease activity.</text>
</comment>
<reference evidence="15" key="1">
    <citation type="journal article" date="2019" name="Int. J. Syst. Evol. Microbiol.">
        <title>The Global Catalogue of Microorganisms (GCM) 10K type strain sequencing project: providing services to taxonomists for standard genome sequencing and annotation.</title>
        <authorList>
            <consortium name="The Broad Institute Genomics Platform"/>
            <consortium name="The Broad Institute Genome Sequencing Center for Infectious Disease"/>
            <person name="Wu L."/>
            <person name="Ma J."/>
        </authorList>
    </citation>
    <scope>NUCLEOTIDE SEQUENCE [LARGE SCALE GENOMIC DNA]</scope>
    <source>
        <strain evidence="15">KACC 12634</strain>
    </source>
</reference>
<evidence type="ECO:0000259" key="13">
    <source>
        <dbReference type="SMART" id="SM00382"/>
    </source>
</evidence>
<sequence length="643" mass="66841">MALALYRKYRPQTFAEVVGQEHVTEPLINAITAGRLNHAYLFSGPRGCGKTSSARILARSLNCAQGPTAEPCGECRSCVALSAAGHGSVDVIEIDAASHGGVDDARELRERAVFAPVDSRFKIYIIDEAHMVTAAGFNALLKLVEEPPEYVLFIFATTEPDKVLPTIRSRTHHYPFRLIPPPAMRELCRKLCDEEGAVVADDVLPLVVRAGGGSARDTLSVLDQLIAGAGPEGVTYERAAGLLGVTDAGLLDEMCEAFAAADGAAVMEVVERVVEGGHDPRRFAGDLLERLRDLIVLTQVPDAGANGLVDAPADQLAKMTSQATRMGTSTLARMAEVVAAGLAGMRGATAPRLLLELACVRAILPGSDESMAGLMQRLETLEQRAAGAALAAPARPVAAPVEPAAVRPAPARPAEAPAAPEPAPAAVPPWEEAEAPQAKAPEPAPAAPAEEPPAEEWTAPPPAPVYEPEPAGGGTSAASVRRQWDRIMMAVKDKKRTTAALLQDATIADAAAGELVLTFKHAFHAENLQKEPAYGIVAGVLGDVLGGTWKIRCEVGEAGSLPKAPGGAAPAPAPRAAAPSSRPAAAPGRQAAAPVAEAVEEPPPDDYDEPSPDDPVAPGGFGTSEEQAIKLITTAFGAKQIAR</sequence>
<dbReference type="InterPro" id="IPR027417">
    <property type="entry name" value="P-loop_NTPase"/>
</dbReference>
<evidence type="ECO:0000256" key="9">
    <source>
        <dbReference type="ARBA" id="ARBA00022932"/>
    </source>
</evidence>
<dbReference type="GO" id="GO:0003887">
    <property type="term" value="F:DNA-directed DNA polymerase activity"/>
    <property type="evidence" value="ECO:0007669"/>
    <property type="project" value="UniProtKB-EC"/>
</dbReference>
<dbReference type="NCBIfam" id="NF011513">
    <property type="entry name" value="PRK14952.1"/>
    <property type="match status" value="1"/>
</dbReference>
<dbReference type="PANTHER" id="PTHR11669:SF0">
    <property type="entry name" value="PROTEIN STICHEL-LIKE 2"/>
    <property type="match status" value="1"/>
</dbReference>
<evidence type="ECO:0000313" key="14">
    <source>
        <dbReference type="EMBL" id="MFC6959336.1"/>
    </source>
</evidence>
<keyword evidence="5" id="KW-0479">Metal-binding</keyword>
<accession>A0ABW2DAW9</accession>
<keyword evidence="15" id="KW-1185">Reference proteome</keyword>
<protein>
    <recommendedName>
        <fullName evidence="11">DNA polymerase III subunit gamma/tau</fullName>
        <ecNumber evidence="11">2.7.7.7</ecNumber>
    </recommendedName>
</protein>
<keyword evidence="4 11" id="KW-0235">DNA replication</keyword>
<dbReference type="Gene3D" id="3.40.50.300">
    <property type="entry name" value="P-loop containing nucleotide triphosphate hydrolases"/>
    <property type="match status" value="1"/>
</dbReference>
<keyword evidence="2 11" id="KW-0808">Transferase</keyword>
<dbReference type="CDD" id="cd00009">
    <property type="entry name" value="AAA"/>
    <property type="match status" value="1"/>
</dbReference>